<dbReference type="Ensembl" id="ENSCSET00000030111.1">
    <property type="protein sequence ID" value="ENSCSEP00000029710.1"/>
    <property type="gene ID" value="ENSCSEG00000019035.1"/>
</dbReference>
<evidence type="ECO:0000313" key="1">
    <source>
        <dbReference type="Ensembl" id="ENSCSEP00000029710.1"/>
    </source>
</evidence>
<keyword evidence="2" id="KW-1185">Reference proteome</keyword>
<organism evidence="1 2">
    <name type="scientific">Cynoglossus semilaevis</name>
    <name type="common">Tongue sole</name>
    <dbReference type="NCBI Taxonomy" id="244447"/>
    <lineage>
        <taxon>Eukaryota</taxon>
        <taxon>Metazoa</taxon>
        <taxon>Chordata</taxon>
        <taxon>Craniata</taxon>
        <taxon>Vertebrata</taxon>
        <taxon>Euteleostomi</taxon>
        <taxon>Actinopterygii</taxon>
        <taxon>Neopterygii</taxon>
        <taxon>Teleostei</taxon>
        <taxon>Neoteleostei</taxon>
        <taxon>Acanthomorphata</taxon>
        <taxon>Carangaria</taxon>
        <taxon>Pleuronectiformes</taxon>
        <taxon>Pleuronectoidei</taxon>
        <taxon>Cynoglossidae</taxon>
        <taxon>Cynoglossinae</taxon>
        <taxon>Cynoglossus</taxon>
    </lineage>
</organism>
<evidence type="ECO:0000313" key="2">
    <source>
        <dbReference type="Proteomes" id="UP000265120"/>
    </source>
</evidence>
<sequence length="111" mass="12204">TKTVALLSGSRLCSTSSAAALPEGRSPSLMNDEFLKDGLQSVSRQKILHTSQDKRCPVHTLHSTCERRVACRFVISSLCAFYKPHAPLSLMLTITTSTYQIATFSADRFNP</sequence>
<proteinExistence type="predicted"/>
<reference evidence="1 2" key="1">
    <citation type="journal article" date="2014" name="Nat. Genet.">
        <title>Whole-genome sequence of a flatfish provides insights into ZW sex chromosome evolution and adaptation to a benthic lifestyle.</title>
        <authorList>
            <person name="Chen S."/>
            <person name="Zhang G."/>
            <person name="Shao C."/>
            <person name="Huang Q."/>
            <person name="Liu G."/>
            <person name="Zhang P."/>
            <person name="Song W."/>
            <person name="An N."/>
            <person name="Chalopin D."/>
            <person name="Volff J.N."/>
            <person name="Hong Y."/>
            <person name="Li Q."/>
            <person name="Sha Z."/>
            <person name="Zhou H."/>
            <person name="Xie M."/>
            <person name="Yu Q."/>
            <person name="Liu Y."/>
            <person name="Xiang H."/>
            <person name="Wang N."/>
            <person name="Wu K."/>
            <person name="Yang C."/>
            <person name="Zhou Q."/>
            <person name="Liao X."/>
            <person name="Yang L."/>
            <person name="Hu Q."/>
            <person name="Zhang J."/>
            <person name="Meng L."/>
            <person name="Jin L."/>
            <person name="Tian Y."/>
            <person name="Lian J."/>
            <person name="Yang J."/>
            <person name="Miao G."/>
            <person name="Liu S."/>
            <person name="Liang Z."/>
            <person name="Yan F."/>
            <person name="Li Y."/>
            <person name="Sun B."/>
            <person name="Zhang H."/>
            <person name="Zhang J."/>
            <person name="Zhu Y."/>
            <person name="Du M."/>
            <person name="Zhao Y."/>
            <person name="Schartl M."/>
            <person name="Tang Q."/>
            <person name="Wang J."/>
        </authorList>
    </citation>
    <scope>NUCLEOTIDE SEQUENCE</scope>
</reference>
<name>A0A3P8WYB2_CYNSE</name>
<reference evidence="1" key="3">
    <citation type="submission" date="2025-09" db="UniProtKB">
        <authorList>
            <consortium name="Ensembl"/>
        </authorList>
    </citation>
    <scope>IDENTIFICATION</scope>
</reference>
<dbReference type="Proteomes" id="UP000265120">
    <property type="component" value="Chromosome 13"/>
</dbReference>
<dbReference type="AlphaFoldDB" id="A0A3P8WYB2"/>
<reference evidence="1" key="2">
    <citation type="submission" date="2025-08" db="UniProtKB">
        <authorList>
            <consortium name="Ensembl"/>
        </authorList>
    </citation>
    <scope>IDENTIFICATION</scope>
</reference>
<accession>A0A3P8WYB2</accession>
<protein>
    <submittedName>
        <fullName evidence="1">Uncharacterized protein</fullName>
    </submittedName>
</protein>
<dbReference type="InParanoid" id="A0A3P8WYB2"/>